<proteinExistence type="predicted"/>
<evidence type="ECO:0000313" key="2">
    <source>
        <dbReference type="EMBL" id="CAF4331167.1"/>
    </source>
</evidence>
<evidence type="ECO:0000256" key="1">
    <source>
        <dbReference type="SAM" id="MobiDB-lite"/>
    </source>
</evidence>
<dbReference type="Proteomes" id="UP000663823">
    <property type="component" value="Unassembled WGS sequence"/>
</dbReference>
<feature type="non-terminal residue" evidence="2">
    <location>
        <position position="33"/>
    </location>
</feature>
<reference evidence="2" key="1">
    <citation type="submission" date="2021-02" db="EMBL/GenBank/DDBJ databases">
        <authorList>
            <person name="Nowell W R."/>
        </authorList>
    </citation>
    <scope>NUCLEOTIDE SEQUENCE</scope>
</reference>
<dbReference type="EMBL" id="CAJOAX010056873">
    <property type="protein sequence ID" value="CAF4331167.1"/>
    <property type="molecule type" value="Genomic_DNA"/>
</dbReference>
<evidence type="ECO:0000313" key="3">
    <source>
        <dbReference type="Proteomes" id="UP000663823"/>
    </source>
</evidence>
<name>A0A820JXR0_9BILA</name>
<gene>
    <name evidence="2" type="ORF">OTI717_LOCUS42967</name>
</gene>
<protein>
    <submittedName>
        <fullName evidence="2">Uncharacterized protein</fullName>
    </submittedName>
</protein>
<sequence>MDTLDISPSAHRQRRVSAINRKSSSINGRCLFN</sequence>
<organism evidence="2 3">
    <name type="scientific">Rotaria sordida</name>
    <dbReference type="NCBI Taxonomy" id="392033"/>
    <lineage>
        <taxon>Eukaryota</taxon>
        <taxon>Metazoa</taxon>
        <taxon>Spiralia</taxon>
        <taxon>Gnathifera</taxon>
        <taxon>Rotifera</taxon>
        <taxon>Eurotatoria</taxon>
        <taxon>Bdelloidea</taxon>
        <taxon>Philodinida</taxon>
        <taxon>Philodinidae</taxon>
        <taxon>Rotaria</taxon>
    </lineage>
</organism>
<accession>A0A820JXR0</accession>
<feature type="region of interest" description="Disordered" evidence="1">
    <location>
        <begin position="1"/>
        <end position="20"/>
    </location>
</feature>
<comment type="caution">
    <text evidence="2">The sequence shown here is derived from an EMBL/GenBank/DDBJ whole genome shotgun (WGS) entry which is preliminary data.</text>
</comment>
<dbReference type="AlphaFoldDB" id="A0A820JXR0"/>